<sequence length="367" mass="41342">MPFFESLRKRFKNTPLESNQIDDDYSETIHSRSSTNINRSSSQVHDMISTTSSTSANHFDPHEIVPSYEISQRLHVRNRSRHDIFTNNHISSIPIDDHDDAIPISSSRIYAPIPSLPIPVNMSRSNSSSSLNSDSTEITSPQQPSIQQQASSANKQKKTIKQLGLRFLNSRQHFALAFCRDVSLIPALIGLFQSWRRIFPSENDAQTIITSARGLEHFLTGVWCIVAAYLNYSVLDGLIIRWIVTYSTLAAIVRVLSLSTMCITVELYLVSAFSAEGYKYGLHIWILISCILTFAYIIQNFVTSNIDINNKTGRAKKRRGRVFDFYNIVVFAVVPVGLASFVTMIGLLRSLLILRIDVDQALKLSSH</sequence>
<name>A0A8J5QF64_9ASCO</name>
<feature type="transmembrane region" description="Helical" evidence="2">
    <location>
        <begin position="323"/>
        <end position="348"/>
    </location>
</feature>
<keyword evidence="2" id="KW-0472">Membrane</keyword>
<dbReference type="EMBL" id="JAGSYN010000271">
    <property type="protein sequence ID" value="KAG7660954.1"/>
    <property type="molecule type" value="Genomic_DNA"/>
</dbReference>
<dbReference type="OrthoDB" id="2139606at2759"/>
<dbReference type="Proteomes" id="UP000694255">
    <property type="component" value="Unassembled WGS sequence"/>
</dbReference>
<accession>A0A8J5QF64</accession>
<dbReference type="GO" id="GO:0034599">
    <property type="term" value="P:cellular response to oxidative stress"/>
    <property type="evidence" value="ECO:0007669"/>
    <property type="project" value="InterPro"/>
</dbReference>
<evidence type="ECO:0008006" key="5">
    <source>
        <dbReference type="Google" id="ProtNLM"/>
    </source>
</evidence>
<dbReference type="Pfam" id="PF12326">
    <property type="entry name" value="EOS1"/>
    <property type="match status" value="1"/>
</dbReference>
<proteinExistence type="predicted"/>
<dbReference type="GeneID" id="73472274"/>
<feature type="region of interest" description="Disordered" evidence="1">
    <location>
        <begin position="121"/>
        <end position="153"/>
    </location>
</feature>
<dbReference type="PANTHER" id="PTHR28147">
    <property type="entry name" value="N-GLYCOSYLATION PROTEIN EOS1"/>
    <property type="match status" value="1"/>
</dbReference>
<feature type="transmembrane region" description="Helical" evidence="2">
    <location>
        <begin position="244"/>
        <end position="270"/>
    </location>
</feature>
<gene>
    <name evidence="3" type="ORF">J8A68_005474</name>
</gene>
<keyword evidence="2" id="KW-1133">Transmembrane helix</keyword>
<evidence type="ECO:0000313" key="3">
    <source>
        <dbReference type="EMBL" id="KAG7660954.1"/>
    </source>
</evidence>
<comment type="caution">
    <text evidence="3">The sequence shown here is derived from an EMBL/GenBank/DDBJ whole genome shotgun (WGS) entry which is preliminary data.</text>
</comment>
<dbReference type="AlphaFoldDB" id="A0A8J5QF64"/>
<keyword evidence="4" id="KW-1185">Reference proteome</keyword>
<dbReference type="InterPro" id="IPR021100">
    <property type="entry name" value="N-glycosylation_EOS1"/>
</dbReference>
<protein>
    <recommendedName>
        <fullName evidence="5">N-glycosylation protein EOS1</fullName>
    </recommendedName>
</protein>
<reference evidence="3 4" key="1">
    <citation type="journal article" date="2021" name="DNA Res.">
        <title>Genome analysis of Candida subhashii reveals its hybrid nature and dual mitochondrial genome conformations.</title>
        <authorList>
            <person name="Mixao V."/>
            <person name="Hegedusova E."/>
            <person name="Saus E."/>
            <person name="Pryszcz L.P."/>
            <person name="Cillingova A."/>
            <person name="Nosek J."/>
            <person name="Gabaldon T."/>
        </authorList>
    </citation>
    <scope>NUCLEOTIDE SEQUENCE [LARGE SCALE GENOMIC DNA]</scope>
    <source>
        <strain evidence="3 4">CBS 10753</strain>
    </source>
</reference>
<organism evidence="3 4">
    <name type="scientific">[Candida] subhashii</name>
    <dbReference type="NCBI Taxonomy" id="561895"/>
    <lineage>
        <taxon>Eukaryota</taxon>
        <taxon>Fungi</taxon>
        <taxon>Dikarya</taxon>
        <taxon>Ascomycota</taxon>
        <taxon>Saccharomycotina</taxon>
        <taxon>Pichiomycetes</taxon>
        <taxon>Debaryomycetaceae</taxon>
        <taxon>Spathaspora</taxon>
    </lineage>
</organism>
<dbReference type="GO" id="GO:0005789">
    <property type="term" value="C:endoplasmic reticulum membrane"/>
    <property type="evidence" value="ECO:0007669"/>
    <property type="project" value="InterPro"/>
</dbReference>
<dbReference type="GO" id="GO:0006487">
    <property type="term" value="P:protein N-linked glycosylation"/>
    <property type="evidence" value="ECO:0007669"/>
    <property type="project" value="TreeGrafter"/>
</dbReference>
<evidence type="ECO:0000256" key="1">
    <source>
        <dbReference type="SAM" id="MobiDB-lite"/>
    </source>
</evidence>
<feature type="transmembrane region" description="Helical" evidence="2">
    <location>
        <begin position="282"/>
        <end position="302"/>
    </location>
</feature>
<evidence type="ECO:0000256" key="2">
    <source>
        <dbReference type="SAM" id="Phobius"/>
    </source>
</evidence>
<evidence type="ECO:0000313" key="4">
    <source>
        <dbReference type="Proteomes" id="UP000694255"/>
    </source>
</evidence>
<dbReference type="PANTHER" id="PTHR28147:SF1">
    <property type="entry name" value="N-GLYCOSYLATION PROTEIN EOS1"/>
    <property type="match status" value="1"/>
</dbReference>
<keyword evidence="2" id="KW-0812">Transmembrane</keyword>
<dbReference type="RefSeq" id="XP_049261187.1">
    <property type="nucleotide sequence ID" value="XM_049409544.1"/>
</dbReference>
<feature type="transmembrane region" description="Helical" evidence="2">
    <location>
        <begin position="215"/>
        <end position="232"/>
    </location>
</feature>